<sequence length="197" mass="21602">MTRDEIAARFRRGGLALAFDTNALYVDRSLIGLCAEIERCNERLRQRDLPPARLIVCAVAHVEKLFDLKQKYRDAFDFGAILDGLRSKGLEIQAFDASHARETAIRLGERYPSTEAWHQAKKQRCIRCVGLDPGRVGAPDSGQRCGATVDWLIGAHARAEGCVLVTDDSGPEFTGLADRVQFATLAAAVHEILAGPV</sequence>
<evidence type="ECO:0008006" key="3">
    <source>
        <dbReference type="Google" id="ProtNLM"/>
    </source>
</evidence>
<dbReference type="EMBL" id="JEMB01002805">
    <property type="protein sequence ID" value="KYF78277.1"/>
    <property type="molecule type" value="Genomic_DNA"/>
</dbReference>
<evidence type="ECO:0000313" key="1">
    <source>
        <dbReference type="EMBL" id="KYF78277.1"/>
    </source>
</evidence>
<accession>A0A150RDB2</accession>
<proteinExistence type="predicted"/>
<dbReference type="AlphaFoldDB" id="A0A150RDB2"/>
<name>A0A150RDB2_SORCE</name>
<protein>
    <recommendedName>
        <fullName evidence="3">PIN domain-containing protein</fullName>
    </recommendedName>
</protein>
<comment type="caution">
    <text evidence="1">The sequence shown here is derived from an EMBL/GenBank/DDBJ whole genome shotgun (WGS) entry which is preliminary data.</text>
</comment>
<gene>
    <name evidence="1" type="ORF">BE17_13155</name>
</gene>
<evidence type="ECO:0000313" key="2">
    <source>
        <dbReference type="Proteomes" id="UP000075635"/>
    </source>
</evidence>
<organism evidence="1 2">
    <name type="scientific">Sorangium cellulosum</name>
    <name type="common">Polyangium cellulosum</name>
    <dbReference type="NCBI Taxonomy" id="56"/>
    <lineage>
        <taxon>Bacteria</taxon>
        <taxon>Pseudomonadati</taxon>
        <taxon>Myxococcota</taxon>
        <taxon>Polyangia</taxon>
        <taxon>Polyangiales</taxon>
        <taxon>Polyangiaceae</taxon>
        <taxon>Sorangium</taxon>
    </lineage>
</organism>
<reference evidence="1 2" key="1">
    <citation type="submission" date="2014-02" db="EMBL/GenBank/DDBJ databases">
        <title>The small core and large imbalanced accessory genome model reveals a collaborative survival strategy of Sorangium cellulosum strains in nature.</title>
        <authorList>
            <person name="Han K."/>
            <person name="Peng R."/>
            <person name="Blom J."/>
            <person name="Li Y.-Z."/>
        </authorList>
    </citation>
    <scope>NUCLEOTIDE SEQUENCE [LARGE SCALE GENOMIC DNA]</scope>
    <source>
        <strain evidence="1 2">So0011-07</strain>
    </source>
</reference>
<dbReference type="Proteomes" id="UP000075635">
    <property type="component" value="Unassembled WGS sequence"/>
</dbReference>